<dbReference type="InterPro" id="IPR025722">
    <property type="entry name" value="TetR"/>
</dbReference>
<accession>A0A0H4PBM8</accession>
<protein>
    <recommendedName>
        <fullName evidence="3">Tetracyclin repressor-like C-terminal domain-containing protein</fullName>
    </recommendedName>
</protein>
<reference evidence="1 2" key="1">
    <citation type="submission" date="2015-07" db="EMBL/GenBank/DDBJ databases">
        <authorList>
            <person name="Kim K.M."/>
        </authorList>
    </citation>
    <scope>NUCLEOTIDE SEQUENCE [LARGE SCALE GENOMIC DNA]</scope>
    <source>
        <strain evidence="1 2">KCTC 12363</strain>
    </source>
</reference>
<dbReference type="STRING" id="320787.CA2015_2439"/>
<gene>
    <name evidence="1" type="ORF">CA2015_2439</name>
</gene>
<dbReference type="Proteomes" id="UP000036520">
    <property type="component" value="Chromosome"/>
</dbReference>
<dbReference type="OrthoDB" id="9785164at2"/>
<dbReference type="RefSeq" id="WP_048642154.1">
    <property type="nucleotide sequence ID" value="NZ_CP012040.1"/>
</dbReference>
<keyword evidence="2" id="KW-1185">Reference proteome</keyword>
<dbReference type="KEGG" id="camu:CA2015_2439"/>
<dbReference type="InterPro" id="IPR009057">
    <property type="entry name" value="Homeodomain-like_sf"/>
</dbReference>
<dbReference type="EMBL" id="CP012040">
    <property type="protein sequence ID" value="AKP51851.1"/>
    <property type="molecule type" value="Genomic_DNA"/>
</dbReference>
<dbReference type="AlphaFoldDB" id="A0A0H4PBM8"/>
<dbReference type="Pfam" id="PF13972">
    <property type="entry name" value="TetR"/>
    <property type="match status" value="1"/>
</dbReference>
<proteinExistence type="predicted"/>
<evidence type="ECO:0008006" key="3">
    <source>
        <dbReference type="Google" id="ProtNLM"/>
    </source>
</evidence>
<dbReference type="SUPFAM" id="SSF46689">
    <property type="entry name" value="Homeodomain-like"/>
    <property type="match status" value="1"/>
</dbReference>
<evidence type="ECO:0000313" key="2">
    <source>
        <dbReference type="Proteomes" id="UP000036520"/>
    </source>
</evidence>
<organism evidence="1 2">
    <name type="scientific">Cyclobacterium amurskyense</name>
    <dbReference type="NCBI Taxonomy" id="320787"/>
    <lineage>
        <taxon>Bacteria</taxon>
        <taxon>Pseudomonadati</taxon>
        <taxon>Bacteroidota</taxon>
        <taxon>Cytophagia</taxon>
        <taxon>Cytophagales</taxon>
        <taxon>Cyclobacteriaceae</taxon>
        <taxon>Cyclobacterium</taxon>
    </lineage>
</organism>
<dbReference type="Gene3D" id="1.10.357.10">
    <property type="entry name" value="Tetracycline Repressor, domain 2"/>
    <property type="match status" value="1"/>
</dbReference>
<evidence type="ECO:0000313" key="1">
    <source>
        <dbReference type="EMBL" id="AKP51851.1"/>
    </source>
</evidence>
<name>A0A0H4PBM8_9BACT</name>
<sequence>MNPNQIIDKILPILAEKSYHNLELESILESASLSQEDFFTAFNNLDDLLTKAFYRLCNEADGFSKSIDKFSCSLDKLYHLLDNIYHLHIQYQFYFFNLLEIMKNQELIKDRYLDMIALRKTQLIHLFKLLATEGFFAEEKFPGSFENLANQMFMLSDYWLIHNQIVFGPDDIRLPYYNKLIFSAVLPYLTEKGLVDYKKILGYEKLN</sequence>